<dbReference type="InterPro" id="IPR018490">
    <property type="entry name" value="cNMP-bd_dom_sf"/>
</dbReference>
<dbReference type="InterPro" id="IPR014710">
    <property type="entry name" value="RmlC-like_jellyroll"/>
</dbReference>
<feature type="domain" description="Cyclic nucleotide-binding" evidence="4">
    <location>
        <begin position="11"/>
        <end position="102"/>
    </location>
</feature>
<dbReference type="SMART" id="SM00100">
    <property type="entry name" value="cNMP"/>
    <property type="match status" value="1"/>
</dbReference>
<sequence length="213" mass="22680">MDAWERTWESLVAAGDERSYRAGAVLLHQGDPPSHVLLLLEGRVKALLTLPDGERLLLAVRGPGELLGEIAVLGGDDRSATVIAVDPCVTRVLTADRFRTLVRTSGAEQVLLRRAMRRLREVEAWRAETAALPAGRRVVRALLRLAMPGRDGRPGVGLGQSEIGQAVGLSRGVVAAELARLREQGVIATGRGGVVITDLPRLRALAASGRGSV</sequence>
<dbReference type="PANTHER" id="PTHR24567:SF74">
    <property type="entry name" value="HTH-TYPE TRANSCRIPTIONAL REGULATOR ARCR"/>
    <property type="match status" value="1"/>
</dbReference>
<dbReference type="InterPro" id="IPR012318">
    <property type="entry name" value="HTH_CRP"/>
</dbReference>
<dbReference type="Proteomes" id="UP001501710">
    <property type="component" value="Unassembled WGS sequence"/>
</dbReference>
<dbReference type="PROSITE" id="PS50042">
    <property type="entry name" value="CNMP_BINDING_3"/>
    <property type="match status" value="1"/>
</dbReference>
<proteinExistence type="predicted"/>
<evidence type="ECO:0000256" key="2">
    <source>
        <dbReference type="ARBA" id="ARBA00023125"/>
    </source>
</evidence>
<keyword evidence="6" id="KW-1185">Reference proteome</keyword>
<keyword evidence="3" id="KW-0804">Transcription</keyword>
<dbReference type="PROSITE" id="PS00889">
    <property type="entry name" value="CNMP_BINDING_2"/>
    <property type="match status" value="1"/>
</dbReference>
<name>A0ABP8C9L1_9ACTN</name>
<dbReference type="SUPFAM" id="SSF51206">
    <property type="entry name" value="cAMP-binding domain-like"/>
    <property type="match status" value="1"/>
</dbReference>
<dbReference type="InterPro" id="IPR018488">
    <property type="entry name" value="cNMP-bd_CS"/>
</dbReference>
<dbReference type="Gene3D" id="2.60.120.10">
    <property type="entry name" value="Jelly Rolls"/>
    <property type="match status" value="1"/>
</dbReference>
<evidence type="ECO:0000313" key="5">
    <source>
        <dbReference type="EMBL" id="GAA4236131.1"/>
    </source>
</evidence>
<reference evidence="6" key="1">
    <citation type="journal article" date="2019" name="Int. J. Syst. Evol. Microbiol.">
        <title>The Global Catalogue of Microorganisms (GCM) 10K type strain sequencing project: providing services to taxonomists for standard genome sequencing and annotation.</title>
        <authorList>
            <consortium name="The Broad Institute Genomics Platform"/>
            <consortium name="The Broad Institute Genome Sequencing Center for Infectious Disease"/>
            <person name="Wu L."/>
            <person name="Ma J."/>
        </authorList>
    </citation>
    <scope>NUCLEOTIDE SEQUENCE [LARGE SCALE GENOMIC DNA]</scope>
    <source>
        <strain evidence="6">JCM 17440</strain>
    </source>
</reference>
<dbReference type="Pfam" id="PF00027">
    <property type="entry name" value="cNMP_binding"/>
    <property type="match status" value="1"/>
</dbReference>
<evidence type="ECO:0000313" key="6">
    <source>
        <dbReference type="Proteomes" id="UP001501710"/>
    </source>
</evidence>
<dbReference type="Pfam" id="PF13545">
    <property type="entry name" value="HTH_Crp_2"/>
    <property type="match status" value="1"/>
</dbReference>
<dbReference type="InterPro" id="IPR036388">
    <property type="entry name" value="WH-like_DNA-bd_sf"/>
</dbReference>
<dbReference type="EMBL" id="BAABAS010000015">
    <property type="protein sequence ID" value="GAA4236131.1"/>
    <property type="molecule type" value="Genomic_DNA"/>
</dbReference>
<comment type="caution">
    <text evidence="5">The sequence shown here is derived from an EMBL/GenBank/DDBJ whole genome shotgun (WGS) entry which is preliminary data.</text>
</comment>
<dbReference type="InterPro" id="IPR050397">
    <property type="entry name" value="Env_Response_Regulators"/>
</dbReference>
<dbReference type="InterPro" id="IPR036390">
    <property type="entry name" value="WH_DNA-bd_sf"/>
</dbReference>
<gene>
    <name evidence="5" type="ORF">GCM10022254_45030</name>
</gene>
<keyword evidence="1" id="KW-0805">Transcription regulation</keyword>
<dbReference type="PANTHER" id="PTHR24567">
    <property type="entry name" value="CRP FAMILY TRANSCRIPTIONAL REGULATORY PROTEIN"/>
    <property type="match status" value="1"/>
</dbReference>
<dbReference type="InterPro" id="IPR000595">
    <property type="entry name" value="cNMP-bd_dom"/>
</dbReference>
<dbReference type="SUPFAM" id="SSF46785">
    <property type="entry name" value="Winged helix' DNA-binding domain"/>
    <property type="match status" value="1"/>
</dbReference>
<dbReference type="CDD" id="cd00038">
    <property type="entry name" value="CAP_ED"/>
    <property type="match status" value="1"/>
</dbReference>
<keyword evidence="2" id="KW-0238">DNA-binding</keyword>
<evidence type="ECO:0000256" key="1">
    <source>
        <dbReference type="ARBA" id="ARBA00023015"/>
    </source>
</evidence>
<protein>
    <submittedName>
        <fullName evidence="5">Crp/Fnr family transcriptional regulator</fullName>
    </submittedName>
</protein>
<dbReference type="Gene3D" id="1.10.10.10">
    <property type="entry name" value="Winged helix-like DNA-binding domain superfamily/Winged helix DNA-binding domain"/>
    <property type="match status" value="1"/>
</dbReference>
<organism evidence="5 6">
    <name type="scientific">Actinomadura meridiana</name>
    <dbReference type="NCBI Taxonomy" id="559626"/>
    <lineage>
        <taxon>Bacteria</taxon>
        <taxon>Bacillati</taxon>
        <taxon>Actinomycetota</taxon>
        <taxon>Actinomycetes</taxon>
        <taxon>Streptosporangiales</taxon>
        <taxon>Thermomonosporaceae</taxon>
        <taxon>Actinomadura</taxon>
    </lineage>
</organism>
<dbReference type="RefSeq" id="WP_344899718.1">
    <property type="nucleotide sequence ID" value="NZ_BAABAS010000015.1"/>
</dbReference>
<accession>A0ABP8C9L1</accession>
<evidence type="ECO:0000259" key="4">
    <source>
        <dbReference type="PROSITE" id="PS50042"/>
    </source>
</evidence>
<evidence type="ECO:0000256" key="3">
    <source>
        <dbReference type="ARBA" id="ARBA00023163"/>
    </source>
</evidence>